<gene>
    <name evidence="2" type="ORF">DERP_005932</name>
</gene>
<comment type="caution">
    <text evidence="2">The sequence shown here is derived from an EMBL/GenBank/DDBJ whole genome shotgun (WGS) entry which is preliminary data.</text>
</comment>
<accession>A0ABQ8JS10</accession>
<keyword evidence="1" id="KW-1133">Transmembrane helix</keyword>
<keyword evidence="1" id="KW-0812">Transmembrane</keyword>
<dbReference type="Proteomes" id="UP000887458">
    <property type="component" value="Unassembled WGS sequence"/>
</dbReference>
<keyword evidence="3" id="KW-1185">Reference proteome</keyword>
<organism evidence="2 3">
    <name type="scientific">Dermatophagoides pteronyssinus</name>
    <name type="common">European house dust mite</name>
    <dbReference type="NCBI Taxonomy" id="6956"/>
    <lineage>
        <taxon>Eukaryota</taxon>
        <taxon>Metazoa</taxon>
        <taxon>Ecdysozoa</taxon>
        <taxon>Arthropoda</taxon>
        <taxon>Chelicerata</taxon>
        <taxon>Arachnida</taxon>
        <taxon>Acari</taxon>
        <taxon>Acariformes</taxon>
        <taxon>Sarcoptiformes</taxon>
        <taxon>Astigmata</taxon>
        <taxon>Psoroptidia</taxon>
        <taxon>Analgoidea</taxon>
        <taxon>Pyroglyphidae</taxon>
        <taxon>Dermatophagoidinae</taxon>
        <taxon>Dermatophagoides</taxon>
    </lineage>
</organism>
<feature type="transmembrane region" description="Helical" evidence="1">
    <location>
        <begin position="85"/>
        <end position="116"/>
    </location>
</feature>
<reference evidence="2 3" key="2">
    <citation type="journal article" date="2022" name="Mol. Biol. Evol.">
        <title>Comparative Genomics Reveals Insights into the Divergent Evolution of Astigmatic Mites and Household Pest Adaptations.</title>
        <authorList>
            <person name="Xiong Q."/>
            <person name="Wan A.T."/>
            <person name="Liu X."/>
            <person name="Fung C.S."/>
            <person name="Xiao X."/>
            <person name="Malainual N."/>
            <person name="Hou J."/>
            <person name="Wang L."/>
            <person name="Wang M."/>
            <person name="Yang K.Y."/>
            <person name="Cui Y."/>
            <person name="Leung E.L."/>
            <person name="Nong W."/>
            <person name="Shin S.K."/>
            <person name="Au S.W."/>
            <person name="Jeong K.Y."/>
            <person name="Chew F.T."/>
            <person name="Hui J.H."/>
            <person name="Leung T.F."/>
            <person name="Tungtrongchitr A."/>
            <person name="Zhong N."/>
            <person name="Liu Z."/>
            <person name="Tsui S.K."/>
        </authorList>
    </citation>
    <scope>NUCLEOTIDE SEQUENCE [LARGE SCALE GENOMIC DNA]</scope>
    <source>
        <strain evidence="2">Derp</strain>
    </source>
</reference>
<evidence type="ECO:0000256" key="1">
    <source>
        <dbReference type="SAM" id="Phobius"/>
    </source>
</evidence>
<sequence>MIADEFLNSPDQFSSLPARTVTNVPSLTSHSAITLNDIGNVLLDRQCIGNGVQIIAGEPVRHNSPGCSFITSFNKRSPGKINSPFIFPSLLLPLLFLLFLLTLQLFLLIIAGVIYIDASLHSDYLSVPVQYMIV</sequence>
<evidence type="ECO:0000313" key="2">
    <source>
        <dbReference type="EMBL" id="KAH9425327.1"/>
    </source>
</evidence>
<proteinExistence type="predicted"/>
<reference evidence="2 3" key="1">
    <citation type="journal article" date="2018" name="J. Allergy Clin. Immunol.">
        <title>High-quality assembly of Dermatophagoides pteronyssinus genome and transcriptome reveals a wide range of novel allergens.</title>
        <authorList>
            <person name="Liu X.Y."/>
            <person name="Yang K.Y."/>
            <person name="Wang M.Q."/>
            <person name="Kwok J.S."/>
            <person name="Zeng X."/>
            <person name="Yang Z."/>
            <person name="Xiao X.J."/>
            <person name="Lau C.P."/>
            <person name="Li Y."/>
            <person name="Huang Z.M."/>
            <person name="Ba J.G."/>
            <person name="Yim A.K."/>
            <person name="Ouyang C.Y."/>
            <person name="Ngai S.M."/>
            <person name="Chan T.F."/>
            <person name="Leung E.L."/>
            <person name="Liu L."/>
            <person name="Liu Z.G."/>
            <person name="Tsui S.K."/>
        </authorList>
    </citation>
    <scope>NUCLEOTIDE SEQUENCE [LARGE SCALE GENOMIC DNA]</scope>
    <source>
        <strain evidence="2">Derp</strain>
    </source>
</reference>
<protein>
    <submittedName>
        <fullName evidence="2">Uncharacterized protein</fullName>
    </submittedName>
</protein>
<keyword evidence="1" id="KW-0472">Membrane</keyword>
<name>A0ABQ8JS10_DERPT</name>
<evidence type="ECO:0000313" key="3">
    <source>
        <dbReference type="Proteomes" id="UP000887458"/>
    </source>
</evidence>
<dbReference type="EMBL" id="NJHN03000018">
    <property type="protein sequence ID" value="KAH9425327.1"/>
    <property type="molecule type" value="Genomic_DNA"/>
</dbReference>